<sequence>MVEGYWSWDRTENERYQYQATEEDASNFSKLVEFKSQPFIPVPSFYLESFPNVLLWDDSGAVEALLSAEERYRAALSGVPALSTPPEPDLYIDKIDWNSRAPYNVPKAVDASAAASRRSRKKHHFRKNVQKDVKPNYNVSSQALTSQMPNFSLEDMGQFPPLHSPDKRGDAAAALDHSPAGNWQTSNESGVAMQEQQQTHRFGDLHVQLAVPTISGETCHNENENSWVHHKGDPYPGNWTQRWEDNKLDHVFLDAQVQTSNEKSLHRDFSKQKGTGWTGCRYVNEKFPSHNNVTYKKTIPKTGVPQWIRKRVS</sequence>
<evidence type="ECO:0000313" key="1">
    <source>
        <dbReference type="EMBL" id="KAJ7566074.1"/>
    </source>
</evidence>
<comment type="caution">
    <text evidence="1">The sequence shown here is derived from an EMBL/GenBank/DDBJ whole genome shotgun (WGS) entry which is preliminary data.</text>
</comment>
<gene>
    <name evidence="1" type="ORF">O6H91_02G087000</name>
</gene>
<organism evidence="1 2">
    <name type="scientific">Diphasiastrum complanatum</name>
    <name type="common">Issler's clubmoss</name>
    <name type="synonym">Lycopodium complanatum</name>
    <dbReference type="NCBI Taxonomy" id="34168"/>
    <lineage>
        <taxon>Eukaryota</taxon>
        <taxon>Viridiplantae</taxon>
        <taxon>Streptophyta</taxon>
        <taxon>Embryophyta</taxon>
        <taxon>Tracheophyta</taxon>
        <taxon>Lycopodiopsida</taxon>
        <taxon>Lycopodiales</taxon>
        <taxon>Lycopodiaceae</taxon>
        <taxon>Lycopodioideae</taxon>
        <taxon>Diphasiastrum</taxon>
    </lineage>
</organism>
<name>A0ACC2EHW6_DIPCM</name>
<protein>
    <submittedName>
        <fullName evidence="1">Uncharacterized protein</fullName>
    </submittedName>
</protein>
<dbReference type="Proteomes" id="UP001162992">
    <property type="component" value="Chromosome 2"/>
</dbReference>
<reference evidence="2" key="1">
    <citation type="journal article" date="2024" name="Proc. Natl. Acad. Sci. U.S.A.">
        <title>Extraordinary preservation of gene collinearity over three hundred million years revealed in homosporous lycophytes.</title>
        <authorList>
            <person name="Li C."/>
            <person name="Wickell D."/>
            <person name="Kuo L.Y."/>
            <person name="Chen X."/>
            <person name="Nie B."/>
            <person name="Liao X."/>
            <person name="Peng D."/>
            <person name="Ji J."/>
            <person name="Jenkins J."/>
            <person name="Williams M."/>
            <person name="Shu S."/>
            <person name="Plott C."/>
            <person name="Barry K."/>
            <person name="Rajasekar S."/>
            <person name="Grimwood J."/>
            <person name="Han X."/>
            <person name="Sun S."/>
            <person name="Hou Z."/>
            <person name="He W."/>
            <person name="Dai G."/>
            <person name="Sun C."/>
            <person name="Schmutz J."/>
            <person name="Leebens-Mack J.H."/>
            <person name="Li F.W."/>
            <person name="Wang L."/>
        </authorList>
    </citation>
    <scope>NUCLEOTIDE SEQUENCE [LARGE SCALE GENOMIC DNA]</scope>
    <source>
        <strain evidence="2">cv. PW_Plant_1</strain>
    </source>
</reference>
<dbReference type="EMBL" id="CM055093">
    <property type="protein sequence ID" value="KAJ7566074.1"/>
    <property type="molecule type" value="Genomic_DNA"/>
</dbReference>
<proteinExistence type="predicted"/>
<evidence type="ECO:0000313" key="2">
    <source>
        <dbReference type="Proteomes" id="UP001162992"/>
    </source>
</evidence>
<keyword evidence="2" id="KW-1185">Reference proteome</keyword>
<accession>A0ACC2EHW6</accession>